<evidence type="ECO:0000313" key="12">
    <source>
        <dbReference type="EMBL" id="CAL6116263.1"/>
    </source>
</evidence>
<dbReference type="EMBL" id="CATOUU010000540">
    <property type="protein sequence ID" value="CAI9933520.1"/>
    <property type="molecule type" value="Genomic_DNA"/>
</dbReference>
<dbReference type="EMBL" id="CAXDID020000592">
    <property type="protein sequence ID" value="CAL6105122.1"/>
    <property type="molecule type" value="Genomic_DNA"/>
</dbReference>
<evidence type="ECO:0000313" key="11">
    <source>
        <dbReference type="EMBL" id="CAL6114490.1"/>
    </source>
</evidence>
<evidence type="ECO:0000313" key="5">
    <source>
        <dbReference type="EMBL" id="CAI9933600.1"/>
    </source>
</evidence>
<dbReference type="EMBL" id="CAXDID020000699">
    <property type="protein sequence ID" value="CAL6110989.1"/>
    <property type="molecule type" value="Genomic_DNA"/>
</dbReference>
<evidence type="ECO:0000313" key="2">
    <source>
        <dbReference type="EMBL" id="CAI9922958.1"/>
    </source>
</evidence>
<organism evidence="5">
    <name type="scientific">Hexamita inflata</name>
    <dbReference type="NCBI Taxonomy" id="28002"/>
    <lineage>
        <taxon>Eukaryota</taxon>
        <taxon>Metamonada</taxon>
        <taxon>Diplomonadida</taxon>
        <taxon>Hexamitidae</taxon>
        <taxon>Hexamitinae</taxon>
        <taxon>Hexamita</taxon>
    </lineage>
</organism>
<dbReference type="EMBL" id="CATOUU010000949">
    <property type="protein sequence ID" value="CAI9961900.1"/>
    <property type="molecule type" value="Genomic_DNA"/>
</dbReference>
<evidence type="ECO:0000313" key="7">
    <source>
        <dbReference type="EMBL" id="CAL6004845.1"/>
    </source>
</evidence>
<evidence type="ECO:0000313" key="1">
    <source>
        <dbReference type="EMBL" id="CAI9920559.1"/>
    </source>
</evidence>
<sequence>MPRRPYLAIQTTSKAPSVIKPTHAKIPTTQVSALNLDIGFGSITFPRTKQQYTAPVHFLIFPRNDPKITGQNKMSPEDNLESRPVNRIFTQATIILRPTLFRQSQKDPS</sequence>
<dbReference type="EMBL" id="CATOUU010000544">
    <property type="protein sequence ID" value="CAI9933600.1"/>
    <property type="molecule type" value="Genomic_DNA"/>
</dbReference>
<accession>A0AA86P8C8</accession>
<dbReference type="AlphaFoldDB" id="A0AA86P8C8"/>
<evidence type="ECO:0000313" key="6">
    <source>
        <dbReference type="EMBL" id="CAI9961900.1"/>
    </source>
</evidence>
<evidence type="ECO:0000313" key="10">
    <source>
        <dbReference type="EMBL" id="CAL6110989.1"/>
    </source>
</evidence>
<dbReference type="EMBL" id="CATOUU010000266">
    <property type="protein sequence ID" value="CAI9922958.1"/>
    <property type="molecule type" value="Genomic_DNA"/>
</dbReference>
<dbReference type="EMBL" id="CATOUU010000201">
    <property type="protein sequence ID" value="CAI9920559.1"/>
    <property type="molecule type" value="Genomic_DNA"/>
</dbReference>
<dbReference type="EMBL" id="CATOUU010000424">
    <property type="protein sequence ID" value="CAI9929156.1"/>
    <property type="molecule type" value="Genomic_DNA"/>
</dbReference>
<protein>
    <submittedName>
        <fullName evidence="7">Hypothetical_protein</fullName>
    </submittedName>
</protein>
<dbReference type="EMBL" id="CAXDID020000799">
    <property type="protein sequence ID" value="CAL6114490.1"/>
    <property type="molecule type" value="Genomic_DNA"/>
</dbReference>
<comment type="caution">
    <text evidence="5">The sequence shown here is derived from an EMBL/GenBank/DDBJ whole genome shotgun (WGS) entry which is preliminary data.</text>
</comment>
<reference evidence="5" key="1">
    <citation type="submission" date="2023-06" db="EMBL/GenBank/DDBJ databases">
        <authorList>
            <person name="Kurt Z."/>
        </authorList>
    </citation>
    <scope>NUCLEOTIDE SEQUENCE</scope>
</reference>
<evidence type="ECO:0000313" key="8">
    <source>
        <dbReference type="EMBL" id="CAL6105122.1"/>
    </source>
</evidence>
<keyword evidence="13" id="KW-1185">Reference proteome</keyword>
<dbReference type="EMBL" id="CAXDID020000049">
    <property type="protein sequence ID" value="CAL6004845.1"/>
    <property type="molecule type" value="Genomic_DNA"/>
</dbReference>
<gene>
    <name evidence="2" type="ORF">HINF_LOCUS10603</name>
    <name evidence="3" type="ORF">HINF_LOCUS16801</name>
    <name evidence="7" type="ORF">HINF_LOCUS19085</name>
    <name evidence="4" type="ORF">HINF_LOCUS21165</name>
    <name evidence="5" type="ORF">HINF_LOCUS21245</name>
    <name evidence="6" type="ORF">HINF_LOCUS49545</name>
    <name evidence="8" type="ORF">HINF_LOCUS73111</name>
    <name evidence="9" type="ORF">HINF_LOCUS74008</name>
    <name evidence="10" type="ORF">HINF_LOCUS76181</name>
    <name evidence="11" type="ORF">HINF_LOCUS77998</name>
    <name evidence="12" type="ORF">HINF_LOCUS78986</name>
    <name evidence="1" type="ORF">HINF_LOCUS8204</name>
</gene>
<dbReference type="Proteomes" id="UP001642409">
    <property type="component" value="Unassembled WGS sequence"/>
</dbReference>
<dbReference type="EMBL" id="CAXDID020000618">
    <property type="protein sequence ID" value="CAL6106845.1"/>
    <property type="molecule type" value="Genomic_DNA"/>
</dbReference>
<dbReference type="EMBL" id="CAXDID020000981">
    <property type="protein sequence ID" value="CAL6116263.1"/>
    <property type="molecule type" value="Genomic_DNA"/>
</dbReference>
<proteinExistence type="predicted"/>
<evidence type="ECO:0000313" key="9">
    <source>
        <dbReference type="EMBL" id="CAL6106845.1"/>
    </source>
</evidence>
<evidence type="ECO:0000313" key="4">
    <source>
        <dbReference type="EMBL" id="CAI9933520.1"/>
    </source>
</evidence>
<evidence type="ECO:0000313" key="13">
    <source>
        <dbReference type="Proteomes" id="UP001642409"/>
    </source>
</evidence>
<name>A0AA86P8C8_9EUKA</name>
<reference evidence="7 13" key="2">
    <citation type="submission" date="2024-07" db="EMBL/GenBank/DDBJ databases">
        <authorList>
            <person name="Akdeniz Z."/>
        </authorList>
    </citation>
    <scope>NUCLEOTIDE SEQUENCE [LARGE SCALE GENOMIC DNA]</scope>
</reference>
<evidence type="ECO:0000313" key="3">
    <source>
        <dbReference type="EMBL" id="CAI9929156.1"/>
    </source>
</evidence>